<evidence type="ECO:0000256" key="7">
    <source>
        <dbReference type="ARBA" id="ARBA00040167"/>
    </source>
</evidence>
<dbReference type="InterPro" id="IPR036108">
    <property type="entry name" value="4pyrrol_syn_uPrphyn_synt_sf"/>
</dbReference>
<evidence type="ECO:0000256" key="8">
    <source>
        <dbReference type="ARBA" id="ARBA00048617"/>
    </source>
</evidence>
<gene>
    <name evidence="11" type="ORF">E5Q11_16820</name>
</gene>
<evidence type="ECO:0000256" key="5">
    <source>
        <dbReference type="ARBA" id="ARBA00023244"/>
    </source>
</evidence>
<dbReference type="PANTHER" id="PTHR38042">
    <property type="entry name" value="UROPORPHYRINOGEN-III SYNTHASE, CHLOROPLASTIC"/>
    <property type="match status" value="1"/>
</dbReference>
<evidence type="ECO:0000256" key="4">
    <source>
        <dbReference type="ARBA" id="ARBA00023239"/>
    </source>
</evidence>
<evidence type="ECO:0000256" key="1">
    <source>
        <dbReference type="ARBA" id="ARBA00004772"/>
    </source>
</evidence>
<comment type="similarity">
    <text evidence="2 9">Belongs to the uroporphyrinogen-III synthase family.</text>
</comment>
<dbReference type="GO" id="GO:0004852">
    <property type="term" value="F:uroporphyrinogen-III synthase activity"/>
    <property type="evidence" value="ECO:0007669"/>
    <property type="project" value="UniProtKB-UniRule"/>
</dbReference>
<comment type="function">
    <text evidence="6 9">Catalyzes cyclization of the linear tetrapyrrole, hydroxymethylbilane, to the macrocyclic uroporphyrinogen III.</text>
</comment>
<keyword evidence="4 9" id="KW-0456">Lyase</keyword>
<dbReference type="PANTHER" id="PTHR38042:SF1">
    <property type="entry name" value="UROPORPHYRINOGEN-III SYNTHASE, CHLOROPLASTIC"/>
    <property type="match status" value="1"/>
</dbReference>
<evidence type="ECO:0000313" key="12">
    <source>
        <dbReference type="Proteomes" id="UP000298325"/>
    </source>
</evidence>
<dbReference type="EC" id="4.2.1.75" evidence="3 9"/>
<comment type="pathway">
    <text evidence="1 9">Porphyrin-containing compound metabolism; protoporphyrin-IX biosynthesis; coproporphyrinogen-III from 5-aminolevulinate: step 3/4.</text>
</comment>
<dbReference type="UniPathway" id="UPA00251">
    <property type="reaction ID" value="UER00320"/>
</dbReference>
<dbReference type="InterPro" id="IPR039793">
    <property type="entry name" value="UROS/Hem4"/>
</dbReference>
<dbReference type="Pfam" id="PF02602">
    <property type="entry name" value="HEM4"/>
    <property type="match status" value="1"/>
</dbReference>
<organism evidence="11 12">
    <name type="scientific">Marinobacter confluentis</name>
    <dbReference type="NCBI Taxonomy" id="1697557"/>
    <lineage>
        <taxon>Bacteria</taxon>
        <taxon>Pseudomonadati</taxon>
        <taxon>Pseudomonadota</taxon>
        <taxon>Gammaproteobacteria</taxon>
        <taxon>Pseudomonadales</taxon>
        <taxon>Marinobacteraceae</taxon>
        <taxon>Marinobacter</taxon>
    </lineage>
</organism>
<dbReference type="AlphaFoldDB" id="A0A4Z1BLR4"/>
<evidence type="ECO:0000256" key="3">
    <source>
        <dbReference type="ARBA" id="ARBA00013109"/>
    </source>
</evidence>
<proteinExistence type="inferred from homology"/>
<dbReference type="OrthoDB" id="9787650at2"/>
<keyword evidence="5 9" id="KW-0627">Porphyrin biosynthesis</keyword>
<dbReference type="GO" id="GO:0006782">
    <property type="term" value="P:protoporphyrinogen IX biosynthetic process"/>
    <property type="evidence" value="ECO:0007669"/>
    <property type="project" value="UniProtKB-UniRule"/>
</dbReference>
<sequence length="268" mass="29192">MATPPLESLERRRVLICRPRPEAERLAEAFRNAGAEVRVLPMLEREPITDDPSIRTRILDIDQFSHVIAVSPYAAGLLVDWLDTWWPQTPSGILWYGVGAGTAAVLSAYGLNTRQPIDGHTSEALLALPELAQLNHEKVLIVRGEQGRDLLPETLTDRGANVTLLPLYRRFAPDHDQATLEGAISGFDPEVVVTLSGETLNNLISLSNNTGHNLEHCLMVVPVERIADQAHKAGIKRTCVPESLADSAIVAAVAQQLARPDVSSGNTK</sequence>
<protein>
    <recommendedName>
        <fullName evidence="7 9">Uroporphyrinogen-III synthase</fullName>
        <ecNumber evidence="3 9">4.2.1.75</ecNumber>
    </recommendedName>
</protein>
<comment type="catalytic activity">
    <reaction evidence="8 9">
        <text>hydroxymethylbilane = uroporphyrinogen III + H2O</text>
        <dbReference type="Rhea" id="RHEA:18965"/>
        <dbReference type="ChEBI" id="CHEBI:15377"/>
        <dbReference type="ChEBI" id="CHEBI:57308"/>
        <dbReference type="ChEBI" id="CHEBI:57845"/>
        <dbReference type="EC" id="4.2.1.75"/>
    </reaction>
</comment>
<name>A0A4Z1BLR4_9GAMM</name>
<evidence type="ECO:0000256" key="6">
    <source>
        <dbReference type="ARBA" id="ARBA00037589"/>
    </source>
</evidence>
<dbReference type="RefSeq" id="WP_135804615.1">
    <property type="nucleotide sequence ID" value="NZ_SRPF01000008.1"/>
</dbReference>
<evidence type="ECO:0000256" key="9">
    <source>
        <dbReference type="RuleBase" id="RU366031"/>
    </source>
</evidence>
<dbReference type="GO" id="GO:0006780">
    <property type="term" value="P:uroporphyrinogen III biosynthetic process"/>
    <property type="evidence" value="ECO:0007669"/>
    <property type="project" value="UniProtKB-UniRule"/>
</dbReference>
<dbReference type="InterPro" id="IPR003754">
    <property type="entry name" value="4pyrrol_synth_uPrphyn_synth"/>
</dbReference>
<evidence type="ECO:0000313" key="11">
    <source>
        <dbReference type="EMBL" id="TGN38044.1"/>
    </source>
</evidence>
<evidence type="ECO:0000256" key="2">
    <source>
        <dbReference type="ARBA" id="ARBA00008133"/>
    </source>
</evidence>
<feature type="domain" description="Tetrapyrrole biosynthesis uroporphyrinogen III synthase" evidence="10">
    <location>
        <begin position="25"/>
        <end position="250"/>
    </location>
</feature>
<dbReference type="Proteomes" id="UP000298325">
    <property type="component" value="Unassembled WGS sequence"/>
</dbReference>
<accession>A0A4Z1BLR4</accession>
<reference evidence="11 12" key="1">
    <citation type="submission" date="2019-04" db="EMBL/GenBank/DDBJ databases">
        <authorList>
            <person name="Park S."/>
            <person name="Yoon J.-H."/>
        </authorList>
    </citation>
    <scope>NUCLEOTIDE SEQUENCE [LARGE SCALE GENOMIC DNA]</scope>
    <source>
        <strain evidence="11 12">HJM-18</strain>
    </source>
</reference>
<dbReference type="SUPFAM" id="SSF69618">
    <property type="entry name" value="HemD-like"/>
    <property type="match status" value="1"/>
</dbReference>
<dbReference type="CDD" id="cd06578">
    <property type="entry name" value="HemD"/>
    <property type="match status" value="1"/>
</dbReference>
<evidence type="ECO:0000259" key="10">
    <source>
        <dbReference type="Pfam" id="PF02602"/>
    </source>
</evidence>
<dbReference type="EMBL" id="SRPF01000008">
    <property type="protein sequence ID" value="TGN38044.1"/>
    <property type="molecule type" value="Genomic_DNA"/>
</dbReference>
<dbReference type="Gene3D" id="3.40.50.10090">
    <property type="match status" value="2"/>
</dbReference>
<keyword evidence="12" id="KW-1185">Reference proteome</keyword>
<comment type="caution">
    <text evidence="11">The sequence shown here is derived from an EMBL/GenBank/DDBJ whole genome shotgun (WGS) entry which is preliminary data.</text>
</comment>